<dbReference type="SUPFAM" id="SSF141868">
    <property type="entry name" value="EAL domain-like"/>
    <property type="match status" value="1"/>
</dbReference>
<dbReference type="Pfam" id="PF00563">
    <property type="entry name" value="EAL"/>
    <property type="match status" value="1"/>
</dbReference>
<evidence type="ECO:0000313" key="5">
    <source>
        <dbReference type="Proteomes" id="UP000650466"/>
    </source>
</evidence>
<feature type="transmembrane region" description="Helical" evidence="1">
    <location>
        <begin position="45"/>
        <end position="63"/>
    </location>
</feature>
<comment type="caution">
    <text evidence="4">The sequence shown here is derived from an EMBL/GenBank/DDBJ whole genome shotgun (WGS) entry which is preliminary data.</text>
</comment>
<dbReference type="InterPro" id="IPR035919">
    <property type="entry name" value="EAL_sf"/>
</dbReference>
<sequence>MEAYPKQTTRLFKFLIILLLLVVLIESEGQLASVVMNIEHGTWHILLKMVLVLSACSLVYILFRKFKQLETAEREIRQIAYYDLLTGLPNRRYFMDSFTMKLNNLQQTNGSLMAVMFIDLDQFKWVNDSMGHEAGDLLLVEVVNRMKRCVRHKDFLARLGGDEFVLWLPDLEIAEDAQYVAKMIVETLNMPVYLQDREVRITPSIGICMYPEHGSDINVLMKNADMAMYHAKVNGGNSYQIYRPAMEKRVNNYFQIVSEFHKSLFRKEFELYYQPRIDFKTGRLESVEALIRWNHPERGLIMPMEFISIAEESNFILPLGEWILKEACRQNKMWQDRGFPAVRVAVNVSVKQLQQPDFARKLRDIMEETGMDPERLEIEMTESTLMTDTNQMLITFEELKKIGVYLSIDDFGTGYSSLSYLKRLAVHALKIDRSFIRDLPEDEDSVTITEMIIGLAHNLRLEVIAEGVETVQQHNFLLERGCKKAQGYLYSKPLTESQLAEMLGTSGLHFGPVIETEDVYVG</sequence>
<reference evidence="4" key="1">
    <citation type="submission" date="2020-09" db="EMBL/GenBank/DDBJ databases">
        <title>Draft Genome Sequence of Paenibacillus sp. WST5.</title>
        <authorList>
            <person name="Bao Z."/>
        </authorList>
    </citation>
    <scope>NUCLEOTIDE SEQUENCE</scope>
    <source>
        <strain evidence="4">WST5</strain>
    </source>
</reference>
<dbReference type="AlphaFoldDB" id="A0A926QN11"/>
<dbReference type="Pfam" id="PF00990">
    <property type="entry name" value="GGDEF"/>
    <property type="match status" value="1"/>
</dbReference>
<dbReference type="EMBL" id="JACVVD010000020">
    <property type="protein sequence ID" value="MBD0384493.1"/>
    <property type="molecule type" value="Genomic_DNA"/>
</dbReference>
<dbReference type="InterPro" id="IPR000160">
    <property type="entry name" value="GGDEF_dom"/>
</dbReference>
<keyword evidence="1" id="KW-1133">Transmembrane helix</keyword>
<dbReference type="InterPro" id="IPR001633">
    <property type="entry name" value="EAL_dom"/>
</dbReference>
<evidence type="ECO:0000256" key="1">
    <source>
        <dbReference type="SAM" id="Phobius"/>
    </source>
</evidence>
<dbReference type="Proteomes" id="UP000650466">
    <property type="component" value="Unassembled WGS sequence"/>
</dbReference>
<dbReference type="RefSeq" id="WP_188178266.1">
    <property type="nucleotide sequence ID" value="NZ_JACVVD010000020.1"/>
</dbReference>
<organism evidence="4 5">
    <name type="scientific">Paenibacillus sedimenti</name>
    <dbReference type="NCBI Taxonomy" id="2770274"/>
    <lineage>
        <taxon>Bacteria</taxon>
        <taxon>Bacillati</taxon>
        <taxon>Bacillota</taxon>
        <taxon>Bacilli</taxon>
        <taxon>Bacillales</taxon>
        <taxon>Paenibacillaceae</taxon>
        <taxon>Paenibacillus</taxon>
    </lineage>
</organism>
<evidence type="ECO:0000313" key="4">
    <source>
        <dbReference type="EMBL" id="MBD0384493.1"/>
    </source>
</evidence>
<dbReference type="PROSITE" id="PS50883">
    <property type="entry name" value="EAL"/>
    <property type="match status" value="1"/>
</dbReference>
<dbReference type="PROSITE" id="PS50887">
    <property type="entry name" value="GGDEF"/>
    <property type="match status" value="1"/>
</dbReference>
<dbReference type="PANTHER" id="PTHR44757:SF2">
    <property type="entry name" value="BIOFILM ARCHITECTURE MAINTENANCE PROTEIN MBAA"/>
    <property type="match status" value="1"/>
</dbReference>
<proteinExistence type="predicted"/>
<gene>
    <name evidence="4" type="ORF">ICC18_31105</name>
</gene>
<dbReference type="NCBIfam" id="TIGR00254">
    <property type="entry name" value="GGDEF"/>
    <property type="match status" value="1"/>
</dbReference>
<dbReference type="Gene3D" id="3.20.20.450">
    <property type="entry name" value="EAL domain"/>
    <property type="match status" value="1"/>
</dbReference>
<feature type="domain" description="EAL" evidence="2">
    <location>
        <begin position="253"/>
        <end position="507"/>
    </location>
</feature>
<dbReference type="CDD" id="cd01948">
    <property type="entry name" value="EAL"/>
    <property type="match status" value="1"/>
</dbReference>
<dbReference type="FunFam" id="3.30.70.270:FF:000001">
    <property type="entry name" value="Diguanylate cyclase domain protein"/>
    <property type="match status" value="1"/>
</dbReference>
<dbReference type="Gene3D" id="3.30.70.270">
    <property type="match status" value="1"/>
</dbReference>
<keyword evidence="5" id="KW-1185">Reference proteome</keyword>
<dbReference type="InterPro" id="IPR052155">
    <property type="entry name" value="Biofilm_reg_signaling"/>
</dbReference>
<dbReference type="SUPFAM" id="SSF55073">
    <property type="entry name" value="Nucleotide cyclase"/>
    <property type="match status" value="1"/>
</dbReference>
<name>A0A926QN11_9BACL</name>
<keyword evidence="1" id="KW-0472">Membrane</keyword>
<accession>A0A926QN11</accession>
<dbReference type="InterPro" id="IPR043128">
    <property type="entry name" value="Rev_trsase/Diguanyl_cyclase"/>
</dbReference>
<dbReference type="SMART" id="SM00052">
    <property type="entry name" value="EAL"/>
    <property type="match status" value="1"/>
</dbReference>
<dbReference type="CDD" id="cd01949">
    <property type="entry name" value="GGDEF"/>
    <property type="match status" value="1"/>
</dbReference>
<dbReference type="SMART" id="SM00267">
    <property type="entry name" value="GGDEF"/>
    <property type="match status" value="1"/>
</dbReference>
<protein>
    <submittedName>
        <fullName evidence="4">EAL domain-containing protein</fullName>
    </submittedName>
</protein>
<dbReference type="InterPro" id="IPR029787">
    <property type="entry name" value="Nucleotide_cyclase"/>
</dbReference>
<dbReference type="PANTHER" id="PTHR44757">
    <property type="entry name" value="DIGUANYLATE CYCLASE DGCP"/>
    <property type="match status" value="1"/>
</dbReference>
<evidence type="ECO:0000259" key="2">
    <source>
        <dbReference type="PROSITE" id="PS50883"/>
    </source>
</evidence>
<dbReference type="FunFam" id="3.20.20.450:FF:000001">
    <property type="entry name" value="Cyclic di-GMP phosphodiesterase yahA"/>
    <property type="match status" value="1"/>
</dbReference>
<feature type="domain" description="GGDEF" evidence="3">
    <location>
        <begin position="111"/>
        <end position="244"/>
    </location>
</feature>
<keyword evidence="1" id="KW-0812">Transmembrane</keyword>
<evidence type="ECO:0000259" key="3">
    <source>
        <dbReference type="PROSITE" id="PS50887"/>
    </source>
</evidence>